<dbReference type="Pfam" id="PF03260">
    <property type="entry name" value="Lipoprotein_11"/>
    <property type="match status" value="1"/>
</dbReference>
<keyword evidence="3 6" id="KW-0732">Signal</keyword>
<dbReference type="Gene3D" id="1.10.10.2400">
    <property type="entry name" value="Lepidopteran low molecular weight (30 kD) lipoprotein, N-terminal domain"/>
    <property type="match status" value="1"/>
</dbReference>
<keyword evidence="8" id="KW-1185">Reference proteome</keyword>
<evidence type="ECO:0000256" key="3">
    <source>
        <dbReference type="ARBA" id="ARBA00022729"/>
    </source>
</evidence>
<evidence type="ECO:0000313" key="8">
    <source>
        <dbReference type="Proteomes" id="UP000005204"/>
    </source>
</evidence>
<dbReference type="KEGG" id="bmor:101737385"/>
<reference evidence="7" key="2">
    <citation type="submission" date="2022-06" db="UniProtKB">
        <authorList>
            <consortium name="EnsemblMetazoa"/>
        </authorList>
    </citation>
    <scope>IDENTIFICATION</scope>
    <source>
        <strain evidence="7">p50T (Dazao)</strain>
    </source>
</reference>
<dbReference type="InterPro" id="IPR042046">
    <property type="entry name" value="Lipoprotein_11_N"/>
</dbReference>
<sequence length="310" mass="35142">MYLGYTAMGSTEGIALLMCVVLAVSANSIVDKEVTDSTAAASTDESTSVTSTVSSEIIEAAASFGNVTNGQSPPISVVIKRLENELYNLVVSKDYDKAAERTKVLYKAGWDRIIKKVVDILIDEGRTEIFDYAYRLYVAKGRLALRSCFPVEVRLSESTVFVKLINKRDGYAALLDDNADFHDDHRLLAHRNTTTRFEVTWKFVSFWTGDKLYFKLRPINEALFLKLGTRKDEDGDRTAYGSPAQDTNRHLWYVKPVRYNGELLVYIINREYDMLLKLGQSTKYDGYRIGYGHSTMDFTPDIFAWHVEVL</sequence>
<evidence type="ECO:0000256" key="1">
    <source>
        <dbReference type="ARBA" id="ARBA00004613"/>
    </source>
</evidence>
<evidence type="ECO:0000256" key="5">
    <source>
        <dbReference type="ARBA" id="ARBA00024024"/>
    </source>
</evidence>
<feature type="signal peptide" evidence="6">
    <location>
        <begin position="1"/>
        <end position="26"/>
    </location>
</feature>
<dbReference type="RefSeq" id="XP_021206958.2">
    <property type="nucleotide sequence ID" value="XM_021351283.3"/>
</dbReference>
<dbReference type="InterPro" id="IPR004943">
    <property type="entry name" value="Lipoprotein_11"/>
</dbReference>
<dbReference type="AlphaFoldDB" id="A0A8R2HPV5"/>
<accession>A0A8R2HPV5</accession>
<keyword evidence="2" id="KW-0964">Secreted</keyword>
<dbReference type="GO" id="GO:0005576">
    <property type="term" value="C:extracellular region"/>
    <property type="evidence" value="ECO:0007669"/>
    <property type="project" value="UniProtKB-SubCell"/>
</dbReference>
<proteinExistence type="inferred from homology"/>
<name>A0A8R2HPV5_BOMMO</name>
<dbReference type="EnsemblMetazoa" id="XM_021351283.2">
    <property type="protein sequence ID" value="XP_021206958.2"/>
    <property type="gene ID" value="LOC101737385"/>
</dbReference>
<evidence type="ECO:0000256" key="6">
    <source>
        <dbReference type="SAM" id="SignalP"/>
    </source>
</evidence>
<keyword evidence="4" id="KW-0449">Lipoprotein</keyword>
<dbReference type="Gene3D" id="2.80.10.50">
    <property type="match status" value="1"/>
</dbReference>
<dbReference type="GeneID" id="101737385"/>
<organism evidence="7 8">
    <name type="scientific">Bombyx mori</name>
    <name type="common">Silk moth</name>
    <dbReference type="NCBI Taxonomy" id="7091"/>
    <lineage>
        <taxon>Eukaryota</taxon>
        <taxon>Metazoa</taxon>
        <taxon>Ecdysozoa</taxon>
        <taxon>Arthropoda</taxon>
        <taxon>Hexapoda</taxon>
        <taxon>Insecta</taxon>
        <taxon>Pterygota</taxon>
        <taxon>Neoptera</taxon>
        <taxon>Endopterygota</taxon>
        <taxon>Lepidoptera</taxon>
        <taxon>Glossata</taxon>
        <taxon>Ditrysia</taxon>
        <taxon>Bombycoidea</taxon>
        <taxon>Bombycidae</taxon>
        <taxon>Bombycinae</taxon>
        <taxon>Bombyx</taxon>
    </lineage>
</organism>
<reference evidence="8" key="1">
    <citation type="journal article" date="2008" name="Insect Biochem. Mol. Biol.">
        <title>The genome of a lepidopteran model insect, the silkworm Bombyx mori.</title>
        <authorList>
            <consortium name="International Silkworm Genome Consortium"/>
        </authorList>
    </citation>
    <scope>NUCLEOTIDE SEQUENCE [LARGE SCALE GENOMIC DNA]</scope>
    <source>
        <strain evidence="8">p50T</strain>
    </source>
</reference>
<comment type="subcellular location">
    <subcellularLocation>
        <location evidence="1">Secreted</location>
    </subcellularLocation>
</comment>
<protein>
    <submittedName>
        <fullName evidence="7">Uncharacterized protein</fullName>
    </submittedName>
</protein>
<evidence type="ECO:0000313" key="7">
    <source>
        <dbReference type="EnsemblMetazoa" id="XP_021206958.2"/>
    </source>
</evidence>
<comment type="similarity">
    <text evidence="5">Belongs to the 30 kDa lipoprotein family.</text>
</comment>
<dbReference type="Proteomes" id="UP000005204">
    <property type="component" value="Unassembled WGS sequence"/>
</dbReference>
<feature type="chain" id="PRO_5035737089" evidence="6">
    <location>
        <begin position="27"/>
        <end position="310"/>
    </location>
</feature>
<evidence type="ECO:0000256" key="4">
    <source>
        <dbReference type="ARBA" id="ARBA00023288"/>
    </source>
</evidence>
<evidence type="ECO:0000256" key="2">
    <source>
        <dbReference type="ARBA" id="ARBA00022525"/>
    </source>
</evidence>